<dbReference type="InterPro" id="IPR006343">
    <property type="entry name" value="DnaB/C_C"/>
</dbReference>
<dbReference type="NCBIfam" id="TIGR01446">
    <property type="entry name" value="DnaD_dom"/>
    <property type="match status" value="1"/>
</dbReference>
<dbReference type="PANTHER" id="PTHR37293:SF9">
    <property type="entry name" value="PHI ETA ORF 22-LIKE PROTEIN"/>
    <property type="match status" value="1"/>
</dbReference>
<dbReference type="PANTHER" id="PTHR37293">
    <property type="entry name" value="PHAGE REPLICATION PROTEIN-RELATED"/>
    <property type="match status" value="1"/>
</dbReference>
<sequence length="273" mass="31879">MIYRVAKKENFVVLDKGFLNDDQLSWKAKGLLAYMLSLPDDWSFSLADLATRSKCGREATARIVDELIQTGYLQKIQERTKDGKFRKVEFLVYEAPALAAMPSTGNASTVAPQTEKPTLLNNELLNNKLLKNIDDDKQSAPSVYHFYEQQGFGAQTAHIGERIHHWLTIFTEEMVIHAMKLAVEHNVLRWRYVEKILQNWYSKKIKSMEDIAIEQQRFQARKQQMARQQVNRRQEIIPKWFHQRHEEEVLCDQQPTMDFAAERQKILALLESI</sequence>
<dbReference type="InterPro" id="IPR053162">
    <property type="entry name" value="DnaD"/>
</dbReference>
<organism evidence="3 4">
    <name type="scientific">Lysinibacillus fusiformis</name>
    <dbReference type="NCBI Taxonomy" id="28031"/>
    <lineage>
        <taxon>Bacteria</taxon>
        <taxon>Bacillati</taxon>
        <taxon>Bacillota</taxon>
        <taxon>Bacilli</taxon>
        <taxon>Bacillales</taxon>
        <taxon>Bacillaceae</taxon>
        <taxon>Lysinibacillus</taxon>
    </lineage>
</organism>
<comment type="caution">
    <text evidence="3">The sequence shown here is derived from an EMBL/GenBank/DDBJ whole genome shotgun (WGS) entry which is preliminary data.</text>
</comment>
<dbReference type="RefSeq" id="WP_036122725.1">
    <property type="nucleotide sequence ID" value="NZ_PDFK01000003.1"/>
</dbReference>
<gene>
    <name evidence="3" type="ORF">CRI88_10780</name>
</gene>
<dbReference type="Proteomes" id="UP000234956">
    <property type="component" value="Unassembled WGS sequence"/>
</dbReference>
<dbReference type="SUPFAM" id="SSF158499">
    <property type="entry name" value="DnaD domain-like"/>
    <property type="match status" value="1"/>
</dbReference>
<dbReference type="AlphaFoldDB" id="A0A2I0UZ24"/>
<dbReference type="Pfam" id="PF07261">
    <property type="entry name" value="DnaB_2"/>
    <property type="match status" value="1"/>
</dbReference>
<evidence type="ECO:0000313" key="4">
    <source>
        <dbReference type="Proteomes" id="UP000234956"/>
    </source>
</evidence>
<dbReference type="InterPro" id="IPR034829">
    <property type="entry name" value="DnaD-like_sf"/>
</dbReference>
<proteinExistence type="inferred from homology"/>
<evidence type="ECO:0000256" key="1">
    <source>
        <dbReference type="ARBA" id="ARBA00093462"/>
    </source>
</evidence>
<evidence type="ECO:0000313" key="3">
    <source>
        <dbReference type="EMBL" id="PKU51212.1"/>
    </source>
</evidence>
<dbReference type="Gene3D" id="1.10.10.630">
    <property type="entry name" value="DnaD domain-like"/>
    <property type="match status" value="1"/>
</dbReference>
<feature type="domain" description="DnaB/C C-terminal" evidence="2">
    <location>
        <begin position="145"/>
        <end position="211"/>
    </location>
</feature>
<reference evidence="3 4" key="1">
    <citation type="submission" date="2017-10" db="EMBL/GenBank/DDBJ databases">
        <title>Draft genome of Lysinibacillus fusiformis strain Juneja, a laboratory-derived pathogen of Drosophila melanogaster.</title>
        <authorList>
            <person name="Smith B.R."/>
            <person name="Unckless R.L."/>
        </authorList>
    </citation>
    <scope>NUCLEOTIDE SEQUENCE [LARGE SCALE GENOMIC DNA]</scope>
    <source>
        <strain evidence="3 4">Juneja</strain>
    </source>
</reference>
<name>A0A2I0UZ24_9BACI</name>
<protein>
    <submittedName>
        <fullName evidence="3">Replication protein</fullName>
    </submittedName>
</protein>
<dbReference type="Pfam" id="PF13730">
    <property type="entry name" value="HTH_36"/>
    <property type="match status" value="1"/>
</dbReference>
<dbReference type="EMBL" id="PDFK01000003">
    <property type="protein sequence ID" value="PKU51212.1"/>
    <property type="molecule type" value="Genomic_DNA"/>
</dbReference>
<accession>A0A2I0UZ24</accession>
<evidence type="ECO:0000259" key="2">
    <source>
        <dbReference type="Pfam" id="PF07261"/>
    </source>
</evidence>
<comment type="similarity">
    <text evidence="1">Belongs to the DnaB/DnaD family.</text>
</comment>